<name>A0AAE0WM56_9PEZI</name>
<sequence length="216" mass="24110">MATSYSWPPAKGLSTVQIPRSDTILQMYASKKINAPGQRVLDAVLDVSNYNKWNTFCPEAKIEVQPPGGGREGGAADFRKMKLGSIMTFQVVMDASKSNNKTATGLKVTDISTPSHPSDYVPASTRESDSSFYSDLSKLYRVCWKTEGGFVSRGLRGERFHEIIVVGENECEVRTWECQGGILARTVKWMFQKTLMEKFDLWLADLKGYCEAQGRT</sequence>
<dbReference type="EMBL" id="JAUTXT010000020">
    <property type="protein sequence ID" value="KAK3674264.1"/>
    <property type="molecule type" value="Genomic_DNA"/>
</dbReference>
<dbReference type="Proteomes" id="UP001274830">
    <property type="component" value="Unassembled WGS sequence"/>
</dbReference>
<dbReference type="AlphaFoldDB" id="A0AAE0WM56"/>
<accession>A0AAE0WM56</accession>
<keyword evidence="2" id="KW-1185">Reference proteome</keyword>
<evidence type="ECO:0000313" key="1">
    <source>
        <dbReference type="EMBL" id="KAK3674264.1"/>
    </source>
</evidence>
<gene>
    <name evidence="1" type="ORF">LTR78_005733</name>
</gene>
<dbReference type="CDD" id="cd07822">
    <property type="entry name" value="SRPBCC_4"/>
    <property type="match status" value="1"/>
</dbReference>
<comment type="caution">
    <text evidence="1">The sequence shown here is derived from an EMBL/GenBank/DDBJ whole genome shotgun (WGS) entry which is preliminary data.</text>
</comment>
<evidence type="ECO:0008006" key="3">
    <source>
        <dbReference type="Google" id="ProtNLM"/>
    </source>
</evidence>
<dbReference type="Gene3D" id="3.30.530.20">
    <property type="match status" value="1"/>
</dbReference>
<dbReference type="InterPro" id="IPR023393">
    <property type="entry name" value="START-like_dom_sf"/>
</dbReference>
<organism evidence="1 2">
    <name type="scientific">Recurvomyces mirabilis</name>
    <dbReference type="NCBI Taxonomy" id="574656"/>
    <lineage>
        <taxon>Eukaryota</taxon>
        <taxon>Fungi</taxon>
        <taxon>Dikarya</taxon>
        <taxon>Ascomycota</taxon>
        <taxon>Pezizomycotina</taxon>
        <taxon>Dothideomycetes</taxon>
        <taxon>Dothideomycetidae</taxon>
        <taxon>Mycosphaerellales</taxon>
        <taxon>Teratosphaeriaceae</taxon>
        <taxon>Recurvomyces</taxon>
    </lineage>
</organism>
<evidence type="ECO:0000313" key="2">
    <source>
        <dbReference type="Proteomes" id="UP001274830"/>
    </source>
</evidence>
<protein>
    <recommendedName>
        <fullName evidence="3">Coenzyme Q-binding protein COQ10 START domain-containing protein</fullName>
    </recommendedName>
</protein>
<reference evidence="1" key="1">
    <citation type="submission" date="2023-07" db="EMBL/GenBank/DDBJ databases">
        <title>Black Yeasts Isolated from many extreme environments.</title>
        <authorList>
            <person name="Coleine C."/>
            <person name="Stajich J.E."/>
            <person name="Selbmann L."/>
        </authorList>
    </citation>
    <scope>NUCLEOTIDE SEQUENCE</scope>
    <source>
        <strain evidence="1">CCFEE 5485</strain>
    </source>
</reference>
<dbReference type="SUPFAM" id="SSF55961">
    <property type="entry name" value="Bet v1-like"/>
    <property type="match status" value="1"/>
</dbReference>
<proteinExistence type="predicted"/>